<keyword evidence="4" id="KW-1133">Transmembrane helix</keyword>
<feature type="transmembrane region" description="Helical" evidence="4">
    <location>
        <begin position="12"/>
        <end position="32"/>
    </location>
</feature>
<comment type="subcellular location">
    <subcellularLocation>
        <location evidence="1">Membrane</location>
    </subcellularLocation>
</comment>
<protein>
    <submittedName>
        <fullName evidence="6">Histidine kinase</fullName>
    </submittedName>
</protein>
<dbReference type="InterPro" id="IPR050640">
    <property type="entry name" value="Bact_2-comp_sensor_kinase"/>
</dbReference>
<dbReference type="SUPFAM" id="SSF55874">
    <property type="entry name" value="ATPase domain of HSP90 chaperone/DNA topoisomerase II/histidine kinase"/>
    <property type="match status" value="1"/>
</dbReference>
<dbReference type="InterPro" id="IPR003660">
    <property type="entry name" value="HAMP_dom"/>
</dbReference>
<gene>
    <name evidence="6" type="ORF">IAB51_00280</name>
</gene>
<organism evidence="6 7">
    <name type="scientific">Candidatus Merdivicinus excrementipullorum</name>
    <dbReference type="NCBI Taxonomy" id="2840867"/>
    <lineage>
        <taxon>Bacteria</taxon>
        <taxon>Bacillati</taxon>
        <taxon>Bacillota</taxon>
        <taxon>Clostridia</taxon>
        <taxon>Eubacteriales</taxon>
        <taxon>Oscillospiraceae</taxon>
        <taxon>Oscillospiraceae incertae sedis</taxon>
        <taxon>Candidatus Merdivicinus</taxon>
    </lineage>
</organism>
<feature type="domain" description="HAMP" evidence="5">
    <location>
        <begin position="311"/>
        <end position="363"/>
    </location>
</feature>
<dbReference type="CDD" id="cd06225">
    <property type="entry name" value="HAMP"/>
    <property type="match status" value="1"/>
</dbReference>
<dbReference type="GO" id="GO:0000155">
    <property type="term" value="F:phosphorelay sensor kinase activity"/>
    <property type="evidence" value="ECO:0007669"/>
    <property type="project" value="InterPro"/>
</dbReference>
<dbReference type="Gene3D" id="6.10.340.10">
    <property type="match status" value="1"/>
</dbReference>
<dbReference type="GO" id="GO:0016020">
    <property type="term" value="C:membrane"/>
    <property type="evidence" value="ECO:0007669"/>
    <property type="project" value="UniProtKB-SubCell"/>
</dbReference>
<dbReference type="EMBL" id="DVJP01000003">
    <property type="protein sequence ID" value="HIS75224.1"/>
    <property type="molecule type" value="Genomic_DNA"/>
</dbReference>
<evidence type="ECO:0000313" key="7">
    <source>
        <dbReference type="Proteomes" id="UP000824002"/>
    </source>
</evidence>
<dbReference type="Gene3D" id="3.30.565.10">
    <property type="entry name" value="Histidine kinase-like ATPase, C-terminal domain"/>
    <property type="match status" value="1"/>
</dbReference>
<evidence type="ECO:0000259" key="5">
    <source>
        <dbReference type="PROSITE" id="PS50885"/>
    </source>
</evidence>
<evidence type="ECO:0000313" key="6">
    <source>
        <dbReference type="EMBL" id="HIS75224.1"/>
    </source>
</evidence>
<keyword evidence="4" id="KW-0812">Transmembrane</keyword>
<evidence type="ECO:0000256" key="4">
    <source>
        <dbReference type="SAM" id="Phobius"/>
    </source>
</evidence>
<dbReference type="Pfam" id="PF00672">
    <property type="entry name" value="HAMP"/>
    <property type="match status" value="1"/>
</dbReference>
<keyword evidence="2" id="KW-0597">Phosphoprotein</keyword>
<reference evidence="6" key="1">
    <citation type="submission" date="2020-10" db="EMBL/GenBank/DDBJ databases">
        <authorList>
            <person name="Gilroy R."/>
        </authorList>
    </citation>
    <scope>NUCLEOTIDE SEQUENCE</scope>
    <source>
        <strain evidence="6">CHK199-13235</strain>
    </source>
</reference>
<comment type="caution">
    <text evidence="6">The sequence shown here is derived from an EMBL/GenBank/DDBJ whole genome shotgun (WGS) entry which is preliminary data.</text>
</comment>
<evidence type="ECO:0000256" key="3">
    <source>
        <dbReference type="ARBA" id="ARBA00022679"/>
    </source>
</evidence>
<sequence length="591" mass="67113">MKHAKPSWRESVYIKLLSIFLMIMTPLLFLYASTYTWSSRIISREISGSIQSQLSYYITQLDQNFQQILSLGTDLLQDDDLIMLSFLTEWQGNYDRSQAILRLGKRLTAIKNSSPYIQDVRAHIPELDWAIHADGHLAGNYTGLDPDAMRELAGRSPSLSSFLSVYQNELVMVIPSNEKRTDGMPYFLVEICFSMQQIFDSFLESSSHPDAPTCMEFEKDGQLYLNEAASMDQFSGETLGSILQSQMTADSPDSDEFLVCVKSSQVSGLRIMQMVPGSEVFGSLSIMRILNLCFQFFLVATVAIFLYASYHLIKKPLTGLTDAFREIEKGNFEVEIKAPMKNEFGYLYSNFNQMARSLQNLIDKVYSQQILIQRAELKQLQSQINPHFLFNSYFLLHRLIKSRNFERAVEISKNMGTYFQFITRNASDTVSLLREYEHAEIYADIQSLRFEGRIAVEVEPLPLCCQSIMVPRLIIQPIIENAFAHSLENKQEGGLLRVGVRHQPGDLIIAVEDNGDHTTDQLIQNLQRQIAAGSARRETTALINIHLRLKLMFGPESGLTVQRSSLGGLKVEIHIAKKEETEQNVPAADCR</sequence>
<keyword evidence="3" id="KW-0808">Transferase</keyword>
<keyword evidence="4" id="KW-0472">Membrane</keyword>
<dbReference type="PROSITE" id="PS50885">
    <property type="entry name" value="HAMP"/>
    <property type="match status" value="1"/>
</dbReference>
<dbReference type="PANTHER" id="PTHR34220">
    <property type="entry name" value="SENSOR HISTIDINE KINASE YPDA"/>
    <property type="match status" value="1"/>
</dbReference>
<dbReference type="Pfam" id="PF06580">
    <property type="entry name" value="His_kinase"/>
    <property type="match status" value="1"/>
</dbReference>
<evidence type="ECO:0000256" key="2">
    <source>
        <dbReference type="ARBA" id="ARBA00022553"/>
    </source>
</evidence>
<dbReference type="AlphaFoldDB" id="A0A9D1FKG2"/>
<evidence type="ECO:0000256" key="1">
    <source>
        <dbReference type="ARBA" id="ARBA00004370"/>
    </source>
</evidence>
<dbReference type="SUPFAM" id="SSF158472">
    <property type="entry name" value="HAMP domain-like"/>
    <property type="match status" value="1"/>
</dbReference>
<name>A0A9D1FKG2_9FIRM</name>
<dbReference type="InterPro" id="IPR036890">
    <property type="entry name" value="HATPase_C_sf"/>
</dbReference>
<reference evidence="6" key="2">
    <citation type="journal article" date="2021" name="PeerJ">
        <title>Extensive microbial diversity within the chicken gut microbiome revealed by metagenomics and culture.</title>
        <authorList>
            <person name="Gilroy R."/>
            <person name="Ravi A."/>
            <person name="Getino M."/>
            <person name="Pursley I."/>
            <person name="Horton D.L."/>
            <person name="Alikhan N.F."/>
            <person name="Baker D."/>
            <person name="Gharbi K."/>
            <person name="Hall N."/>
            <person name="Watson M."/>
            <person name="Adriaenssens E.M."/>
            <person name="Foster-Nyarko E."/>
            <person name="Jarju S."/>
            <person name="Secka A."/>
            <person name="Antonio M."/>
            <person name="Oren A."/>
            <person name="Chaudhuri R.R."/>
            <person name="La Ragione R."/>
            <person name="Hildebrand F."/>
            <person name="Pallen M.J."/>
        </authorList>
    </citation>
    <scope>NUCLEOTIDE SEQUENCE</scope>
    <source>
        <strain evidence="6">CHK199-13235</strain>
    </source>
</reference>
<accession>A0A9D1FKG2</accession>
<proteinExistence type="predicted"/>
<keyword evidence="6" id="KW-0418">Kinase</keyword>
<dbReference type="InterPro" id="IPR010559">
    <property type="entry name" value="Sig_transdc_His_kin_internal"/>
</dbReference>
<dbReference type="PANTHER" id="PTHR34220:SF7">
    <property type="entry name" value="SENSOR HISTIDINE KINASE YPDA"/>
    <property type="match status" value="1"/>
</dbReference>
<dbReference type="SMART" id="SM00304">
    <property type="entry name" value="HAMP"/>
    <property type="match status" value="1"/>
</dbReference>
<dbReference type="Proteomes" id="UP000824002">
    <property type="component" value="Unassembled WGS sequence"/>
</dbReference>